<comment type="caution">
    <text evidence="1">The sequence shown here is derived from an EMBL/GenBank/DDBJ whole genome shotgun (WGS) entry which is preliminary data.</text>
</comment>
<reference evidence="1" key="1">
    <citation type="submission" date="2021-02" db="EMBL/GenBank/DDBJ databases">
        <authorList>
            <consortium name="DOE Joint Genome Institute"/>
            <person name="Ahrendt S."/>
            <person name="Looney B.P."/>
            <person name="Miyauchi S."/>
            <person name="Morin E."/>
            <person name="Drula E."/>
            <person name="Courty P.E."/>
            <person name="Chicoki N."/>
            <person name="Fauchery L."/>
            <person name="Kohler A."/>
            <person name="Kuo A."/>
            <person name="Labutti K."/>
            <person name="Pangilinan J."/>
            <person name="Lipzen A."/>
            <person name="Riley R."/>
            <person name="Andreopoulos W."/>
            <person name="He G."/>
            <person name="Johnson J."/>
            <person name="Barry K.W."/>
            <person name="Grigoriev I.V."/>
            <person name="Nagy L."/>
            <person name="Hibbett D."/>
            <person name="Henrissat B."/>
            <person name="Matheny P.B."/>
            <person name="Labbe J."/>
            <person name="Martin F."/>
        </authorList>
    </citation>
    <scope>NUCLEOTIDE SEQUENCE</scope>
    <source>
        <strain evidence="1">FP105234-sp</strain>
    </source>
</reference>
<evidence type="ECO:0000313" key="1">
    <source>
        <dbReference type="EMBL" id="KAI0046671.1"/>
    </source>
</evidence>
<accession>A0ACB8RSE8</accession>
<proteinExistence type="predicted"/>
<evidence type="ECO:0000313" key="2">
    <source>
        <dbReference type="Proteomes" id="UP000814033"/>
    </source>
</evidence>
<keyword evidence="2" id="KW-1185">Reference proteome</keyword>
<organism evidence="1 2">
    <name type="scientific">Auriscalpium vulgare</name>
    <dbReference type="NCBI Taxonomy" id="40419"/>
    <lineage>
        <taxon>Eukaryota</taxon>
        <taxon>Fungi</taxon>
        <taxon>Dikarya</taxon>
        <taxon>Basidiomycota</taxon>
        <taxon>Agaricomycotina</taxon>
        <taxon>Agaricomycetes</taxon>
        <taxon>Russulales</taxon>
        <taxon>Auriscalpiaceae</taxon>
        <taxon>Auriscalpium</taxon>
    </lineage>
</organism>
<dbReference type="Proteomes" id="UP000814033">
    <property type="component" value="Unassembled WGS sequence"/>
</dbReference>
<name>A0ACB8RSE8_9AGAM</name>
<protein>
    <submittedName>
        <fullName evidence="1">Uncharacterized protein</fullName>
    </submittedName>
</protein>
<reference evidence="1" key="2">
    <citation type="journal article" date="2022" name="New Phytol.">
        <title>Evolutionary transition to the ectomycorrhizal habit in the genomes of a hyperdiverse lineage of mushroom-forming fungi.</title>
        <authorList>
            <person name="Looney B."/>
            <person name="Miyauchi S."/>
            <person name="Morin E."/>
            <person name="Drula E."/>
            <person name="Courty P.E."/>
            <person name="Kohler A."/>
            <person name="Kuo A."/>
            <person name="LaButti K."/>
            <person name="Pangilinan J."/>
            <person name="Lipzen A."/>
            <person name="Riley R."/>
            <person name="Andreopoulos W."/>
            <person name="He G."/>
            <person name="Johnson J."/>
            <person name="Nolan M."/>
            <person name="Tritt A."/>
            <person name="Barry K.W."/>
            <person name="Grigoriev I.V."/>
            <person name="Nagy L.G."/>
            <person name="Hibbett D."/>
            <person name="Henrissat B."/>
            <person name="Matheny P.B."/>
            <person name="Labbe J."/>
            <person name="Martin F.M."/>
        </authorList>
    </citation>
    <scope>NUCLEOTIDE SEQUENCE</scope>
    <source>
        <strain evidence="1">FP105234-sp</strain>
    </source>
</reference>
<sequence length="698" mass="77052">MPPMRADLDAVSRDPTGTTDARLYWADAAATRIAQLPAIPQYPRNIGQDLRLIQERAASLAADLAAFTVLRRSEERALRAAMSAVHKRNKKHEAAIRKALLHARRLHNSLIPISRLPHEILEDIFEHLFDLVAATHVCSAWRRVALGYPALWTDISFPLPSRKWASAMYGRSKSSPANVFVRVNGGTPDWTSTLVRNNLPRTKTLWIDRWLTDACSDIETPHSPCPMLEEIKTDLACPQFPNMIPAGYTPALRVLDVQTEEAFGWDAPCLTTLTSLTVVQLRNWSHPELPEVVKALRNMPCLENFSLVLENGFRYGGGGQGAIDPVQLPCLSDLYLEAPALGLSRFLEKIRIPTTASIHIVFVNSPKYKVKPDAIAESICALHNLDANAEPITKLVFSSTVPWSKSLRFLSSGLIMSAWRGTCRSYTSPIQIQIRLKNDYWRPAERPTLPMFKAFASNALRELVMMDEEWTEDTWKTAFSCTPLLERIEAVGKACGTLCAALRSPDVAPTLNALKLRDVGFRSPVDGLSTSDTDANDGADILLEDVLPGWLSERADAGHPLERLDLRSSGIVSTEHLAQLKAMLPNLLIINACADPGGPISFHWRSSFKHKGASAPFSGSSCDTLLVCAHAPDPSDDSDSESAVLVPDELGVDSEADSESEVIVLDELEVDDVDSVPHASEMLKTWDSYSYGERHLVF</sequence>
<dbReference type="EMBL" id="MU275920">
    <property type="protein sequence ID" value="KAI0046671.1"/>
    <property type="molecule type" value="Genomic_DNA"/>
</dbReference>
<gene>
    <name evidence="1" type="ORF">FA95DRAFT_1559897</name>
</gene>